<feature type="transmembrane region" description="Helical" evidence="1">
    <location>
        <begin position="86"/>
        <end position="110"/>
    </location>
</feature>
<evidence type="ECO:0000313" key="2">
    <source>
        <dbReference type="EMBL" id="MBZ4186854.1"/>
    </source>
</evidence>
<evidence type="ECO:0000313" key="3">
    <source>
        <dbReference type="Proteomes" id="UP001430290"/>
    </source>
</evidence>
<accession>A0ABS7TG62</accession>
<feature type="transmembrane region" description="Helical" evidence="1">
    <location>
        <begin position="60"/>
        <end position="80"/>
    </location>
</feature>
<protein>
    <submittedName>
        <fullName evidence="2">DUF3147 family protein</fullName>
    </submittedName>
</protein>
<keyword evidence="3" id="KW-1185">Reference proteome</keyword>
<name>A0ABS7TG62_9GAMM</name>
<gene>
    <name evidence="2" type="ORF">K7B09_11040</name>
</gene>
<keyword evidence="1" id="KW-1133">Transmembrane helix</keyword>
<reference evidence="2" key="1">
    <citation type="submission" date="2021-09" db="EMBL/GenBank/DDBJ databases">
        <authorList>
            <person name="Wu T."/>
            <person name="Guo S.Z."/>
        </authorList>
    </citation>
    <scope>NUCLEOTIDE SEQUENCE</scope>
    <source>
        <strain evidence="2">RSS-23</strain>
    </source>
</reference>
<keyword evidence="1" id="KW-0472">Membrane</keyword>
<evidence type="ECO:0000256" key="1">
    <source>
        <dbReference type="SAM" id="Phobius"/>
    </source>
</evidence>
<proteinExistence type="predicted"/>
<dbReference type="EMBL" id="JAIQDJ010000007">
    <property type="protein sequence ID" value="MBZ4186854.1"/>
    <property type="molecule type" value="Genomic_DNA"/>
</dbReference>
<dbReference type="Proteomes" id="UP001430290">
    <property type="component" value="Unassembled WGS sequence"/>
</dbReference>
<feature type="transmembrane region" description="Helical" evidence="1">
    <location>
        <begin position="5"/>
        <end position="23"/>
    </location>
</feature>
<dbReference type="RefSeq" id="WP_223629530.1">
    <property type="nucleotide sequence ID" value="NZ_JAIQDJ010000007.1"/>
</dbReference>
<organism evidence="2 3">
    <name type="scientific">Thermomonas beijingensis</name>
    <dbReference type="NCBI Taxonomy" id="2872701"/>
    <lineage>
        <taxon>Bacteria</taxon>
        <taxon>Pseudomonadati</taxon>
        <taxon>Pseudomonadota</taxon>
        <taxon>Gammaproteobacteria</taxon>
        <taxon>Lysobacterales</taxon>
        <taxon>Lysobacteraceae</taxon>
        <taxon>Thermomonas</taxon>
    </lineage>
</organism>
<sequence length="117" mass="12274">MPLQFLLKTTITVALVLLASGLAKRPGLLGALVAALPVTSLLVLGWLYVDTGDPRQVARLSMDIFWFVLGGLAFFPALSLSLRAGWPVWACFAVAAVAAFAGMSATQAALTHFRSAG</sequence>
<feature type="transmembrane region" description="Helical" evidence="1">
    <location>
        <begin position="29"/>
        <end position="48"/>
    </location>
</feature>
<comment type="caution">
    <text evidence="2">The sequence shown here is derived from an EMBL/GenBank/DDBJ whole genome shotgun (WGS) entry which is preliminary data.</text>
</comment>
<keyword evidence="1" id="KW-0812">Transmembrane</keyword>